<gene>
    <name evidence="4" type="ORF">METZ01_LOCUS459061</name>
</gene>
<evidence type="ECO:0000256" key="1">
    <source>
        <dbReference type="ARBA" id="ARBA00008779"/>
    </source>
</evidence>
<dbReference type="EMBL" id="UINC01191517">
    <property type="protein sequence ID" value="SVE06207.1"/>
    <property type="molecule type" value="Genomic_DNA"/>
</dbReference>
<proteinExistence type="inferred from homology"/>
<dbReference type="Gene3D" id="3.40.720.10">
    <property type="entry name" value="Alkaline Phosphatase, subunit A"/>
    <property type="match status" value="1"/>
</dbReference>
<reference evidence="4" key="1">
    <citation type="submission" date="2018-05" db="EMBL/GenBank/DDBJ databases">
        <authorList>
            <person name="Lanie J.A."/>
            <person name="Ng W.-L."/>
            <person name="Kazmierczak K.M."/>
            <person name="Andrzejewski T.M."/>
            <person name="Davidsen T.M."/>
            <person name="Wayne K.J."/>
            <person name="Tettelin H."/>
            <person name="Glass J.I."/>
            <person name="Rusch D."/>
            <person name="Podicherti R."/>
            <person name="Tsui H.-C.T."/>
            <person name="Winkler M.E."/>
        </authorList>
    </citation>
    <scope>NUCLEOTIDE SEQUENCE</scope>
</reference>
<evidence type="ECO:0000259" key="3">
    <source>
        <dbReference type="Pfam" id="PF00884"/>
    </source>
</evidence>
<sequence>AELAEYYQSISRLDLGFGLAIRALEEAGRADDTMIVVMSDHGMPFPGAKASSFDSGHRCPLLISRPEAAEVECDALVNWSSIAPTVFEWCSVEAPEGLPERSLLPVLDEGHVLDWNETFFSHTFHEVTNYYPYRALRARKYKYVRNLCPELTRPLPSDLWMSPTWKAVEREDMEMMGRRPTREFLHQRGEALFDVEADPVESTNLIDDPALQEVAAEMRTKVRRFRMETRDPWVLASRQMGEEGLEGGLS</sequence>
<feature type="domain" description="Sulfatase N-terminal" evidence="3">
    <location>
        <begin position="3"/>
        <end position="90"/>
    </location>
</feature>
<protein>
    <recommendedName>
        <fullName evidence="3">Sulfatase N-terminal domain-containing protein</fullName>
    </recommendedName>
</protein>
<dbReference type="InterPro" id="IPR000917">
    <property type="entry name" value="Sulfatase_N"/>
</dbReference>
<dbReference type="GO" id="GO:0004065">
    <property type="term" value="F:arylsulfatase activity"/>
    <property type="evidence" value="ECO:0007669"/>
    <property type="project" value="TreeGrafter"/>
</dbReference>
<dbReference type="InterPro" id="IPR017850">
    <property type="entry name" value="Alkaline_phosphatase_core_sf"/>
</dbReference>
<accession>A0A383AEG5</accession>
<comment type="similarity">
    <text evidence="1">Belongs to the sulfatase family.</text>
</comment>
<dbReference type="PANTHER" id="PTHR42693">
    <property type="entry name" value="ARYLSULFATASE FAMILY MEMBER"/>
    <property type="match status" value="1"/>
</dbReference>
<evidence type="ECO:0000256" key="2">
    <source>
        <dbReference type="ARBA" id="ARBA00022801"/>
    </source>
</evidence>
<feature type="non-terminal residue" evidence="4">
    <location>
        <position position="1"/>
    </location>
</feature>
<dbReference type="AlphaFoldDB" id="A0A383AEG5"/>
<keyword evidence="2" id="KW-0378">Hydrolase</keyword>
<dbReference type="InterPro" id="IPR050738">
    <property type="entry name" value="Sulfatase"/>
</dbReference>
<evidence type="ECO:0000313" key="4">
    <source>
        <dbReference type="EMBL" id="SVE06207.1"/>
    </source>
</evidence>
<dbReference type="Pfam" id="PF00884">
    <property type="entry name" value="Sulfatase"/>
    <property type="match status" value="1"/>
</dbReference>
<organism evidence="4">
    <name type="scientific">marine metagenome</name>
    <dbReference type="NCBI Taxonomy" id="408172"/>
    <lineage>
        <taxon>unclassified sequences</taxon>
        <taxon>metagenomes</taxon>
        <taxon>ecological metagenomes</taxon>
    </lineage>
</organism>
<dbReference type="SUPFAM" id="SSF53649">
    <property type="entry name" value="Alkaline phosphatase-like"/>
    <property type="match status" value="1"/>
</dbReference>
<dbReference type="PANTHER" id="PTHR42693:SF53">
    <property type="entry name" value="ENDO-4-O-SULFATASE"/>
    <property type="match status" value="1"/>
</dbReference>
<name>A0A383AEG5_9ZZZZ</name>